<evidence type="ECO:0000256" key="6">
    <source>
        <dbReference type="ARBA" id="ARBA00022932"/>
    </source>
</evidence>
<dbReference type="Pfam" id="PF09115">
    <property type="entry name" value="DNApol3-delta_C"/>
    <property type="match status" value="1"/>
</dbReference>
<evidence type="ECO:0000256" key="1">
    <source>
        <dbReference type="ARBA" id="ARBA00012417"/>
    </source>
</evidence>
<name>A0A975BSJ2_9BACT</name>
<dbReference type="RefSeq" id="WP_207678547.1">
    <property type="nucleotide sequence ID" value="NZ_CP061800.1"/>
</dbReference>
<evidence type="ECO:0000313" key="10">
    <source>
        <dbReference type="Proteomes" id="UP000663722"/>
    </source>
</evidence>
<dbReference type="InterPro" id="IPR004622">
    <property type="entry name" value="DNA_pol_HolB"/>
</dbReference>
<feature type="domain" description="DNA polymerase III delta subunit C-terminal" evidence="8">
    <location>
        <begin position="272"/>
        <end position="360"/>
    </location>
</feature>
<dbReference type="Proteomes" id="UP000663722">
    <property type="component" value="Chromosome"/>
</dbReference>
<evidence type="ECO:0000256" key="3">
    <source>
        <dbReference type="ARBA" id="ARBA00022679"/>
    </source>
</evidence>
<dbReference type="GO" id="GO:0006261">
    <property type="term" value="P:DNA-templated DNA replication"/>
    <property type="evidence" value="ECO:0007669"/>
    <property type="project" value="TreeGrafter"/>
</dbReference>
<dbReference type="InterPro" id="IPR050238">
    <property type="entry name" value="DNA_Rep/Repair_Clamp_Loader"/>
</dbReference>
<gene>
    <name evidence="9" type="primary">holB</name>
    <name evidence="9" type="ORF">dnm_063410</name>
</gene>
<reference evidence="9" key="1">
    <citation type="journal article" date="2021" name="Microb. Physiol.">
        <title>Proteogenomic Insights into the Physiology of Marine, Sulfate-Reducing, Filamentous Desulfonema limicola and Desulfonema magnum.</title>
        <authorList>
            <person name="Schnaars V."/>
            <person name="Wohlbrand L."/>
            <person name="Scheve S."/>
            <person name="Hinrichs C."/>
            <person name="Reinhardt R."/>
            <person name="Rabus R."/>
        </authorList>
    </citation>
    <scope>NUCLEOTIDE SEQUENCE</scope>
    <source>
        <strain evidence="9">4be13</strain>
    </source>
</reference>
<dbReference type="NCBIfam" id="TIGR00678">
    <property type="entry name" value="holB"/>
    <property type="match status" value="1"/>
</dbReference>
<evidence type="ECO:0000256" key="7">
    <source>
        <dbReference type="ARBA" id="ARBA00049244"/>
    </source>
</evidence>
<accession>A0A975BSJ2</accession>
<proteinExistence type="predicted"/>
<dbReference type="AlphaFoldDB" id="A0A975BSJ2"/>
<dbReference type="GO" id="GO:0003677">
    <property type="term" value="F:DNA binding"/>
    <property type="evidence" value="ECO:0007669"/>
    <property type="project" value="InterPro"/>
</dbReference>
<dbReference type="EC" id="2.7.7.7" evidence="1"/>
<keyword evidence="6" id="KW-0239">DNA-directed DNA polymerase</keyword>
<dbReference type="GO" id="GO:0009360">
    <property type="term" value="C:DNA polymerase III complex"/>
    <property type="evidence" value="ECO:0007669"/>
    <property type="project" value="InterPro"/>
</dbReference>
<keyword evidence="5" id="KW-0235">DNA replication</keyword>
<dbReference type="PANTHER" id="PTHR11669">
    <property type="entry name" value="REPLICATION FACTOR C / DNA POLYMERASE III GAMMA-TAU SUBUNIT"/>
    <property type="match status" value="1"/>
</dbReference>
<keyword evidence="10" id="KW-1185">Reference proteome</keyword>
<comment type="catalytic activity">
    <reaction evidence="7">
        <text>DNA(n) + a 2'-deoxyribonucleoside 5'-triphosphate = DNA(n+1) + diphosphate</text>
        <dbReference type="Rhea" id="RHEA:22508"/>
        <dbReference type="Rhea" id="RHEA-COMP:17339"/>
        <dbReference type="Rhea" id="RHEA-COMP:17340"/>
        <dbReference type="ChEBI" id="CHEBI:33019"/>
        <dbReference type="ChEBI" id="CHEBI:61560"/>
        <dbReference type="ChEBI" id="CHEBI:173112"/>
        <dbReference type="EC" id="2.7.7.7"/>
    </reaction>
</comment>
<evidence type="ECO:0000256" key="2">
    <source>
        <dbReference type="ARBA" id="ARBA00014363"/>
    </source>
</evidence>
<protein>
    <recommendedName>
        <fullName evidence="2">DNA polymerase III subunit delta'</fullName>
        <ecNumber evidence="1">2.7.7.7</ecNumber>
    </recommendedName>
</protein>
<dbReference type="InterPro" id="IPR027417">
    <property type="entry name" value="P-loop_NTPase"/>
</dbReference>
<keyword evidence="4" id="KW-0548">Nucleotidyltransferase</keyword>
<dbReference type="KEGG" id="dmm:dnm_063410"/>
<sequence length="365" mass="40844">MLCSERLIFGFVSDFEFLMIRMSHHKAYKRLITFLQKDAIPHALLFTGIEGVGKRTAAMAFAMACNCSQLSVVSKQRDEDTDSYSLTTDKCNCRSCKKIRSGNHPDITLIEPSGVFIRIGQIREVCHTLGMKPYEARTRVVIIANAHTMNAEAGNALLKVLEEPPDRTVLILTATQTSDLLPTIVSRCQLMRFDPVPREELRTLLIEKQNLGSEDAMVIATLANGSYSRAISMSRSNWINQRNWLIHELEAIAGNGLKPFPGVRVFAFAERLLKSKDILPDLLEVMKTWLRDVILCRLALEAGQGIDPEKVINRDLTNSIQHASRQITVASLLSKIKAIQTAQKSLRSNANLRLTLEVLAMKLAE</sequence>
<evidence type="ECO:0000313" key="9">
    <source>
        <dbReference type="EMBL" id="QTA90280.1"/>
    </source>
</evidence>
<dbReference type="EMBL" id="CP061800">
    <property type="protein sequence ID" value="QTA90280.1"/>
    <property type="molecule type" value="Genomic_DNA"/>
</dbReference>
<dbReference type="Pfam" id="PF13177">
    <property type="entry name" value="DNA_pol3_delta2"/>
    <property type="match status" value="1"/>
</dbReference>
<dbReference type="SUPFAM" id="SSF52540">
    <property type="entry name" value="P-loop containing nucleoside triphosphate hydrolases"/>
    <property type="match status" value="1"/>
</dbReference>
<dbReference type="Gene3D" id="3.40.50.300">
    <property type="entry name" value="P-loop containing nucleotide triphosphate hydrolases"/>
    <property type="match status" value="1"/>
</dbReference>
<organism evidence="9 10">
    <name type="scientific">Desulfonema magnum</name>
    <dbReference type="NCBI Taxonomy" id="45655"/>
    <lineage>
        <taxon>Bacteria</taxon>
        <taxon>Pseudomonadati</taxon>
        <taxon>Thermodesulfobacteriota</taxon>
        <taxon>Desulfobacteria</taxon>
        <taxon>Desulfobacterales</taxon>
        <taxon>Desulfococcaceae</taxon>
        <taxon>Desulfonema</taxon>
    </lineage>
</organism>
<evidence type="ECO:0000256" key="4">
    <source>
        <dbReference type="ARBA" id="ARBA00022695"/>
    </source>
</evidence>
<dbReference type="PANTHER" id="PTHR11669:SF8">
    <property type="entry name" value="DNA POLYMERASE III SUBUNIT DELTA"/>
    <property type="match status" value="1"/>
</dbReference>
<dbReference type="GO" id="GO:0003887">
    <property type="term" value="F:DNA-directed DNA polymerase activity"/>
    <property type="evidence" value="ECO:0007669"/>
    <property type="project" value="UniProtKB-KW"/>
</dbReference>
<dbReference type="InterPro" id="IPR015199">
    <property type="entry name" value="DNA_pol_III_delta_C"/>
</dbReference>
<evidence type="ECO:0000259" key="8">
    <source>
        <dbReference type="Pfam" id="PF09115"/>
    </source>
</evidence>
<dbReference type="GO" id="GO:0008408">
    <property type="term" value="F:3'-5' exonuclease activity"/>
    <property type="evidence" value="ECO:0007669"/>
    <property type="project" value="InterPro"/>
</dbReference>
<keyword evidence="3" id="KW-0808">Transferase</keyword>
<evidence type="ECO:0000256" key="5">
    <source>
        <dbReference type="ARBA" id="ARBA00022705"/>
    </source>
</evidence>